<evidence type="ECO:0000256" key="3">
    <source>
        <dbReference type="PROSITE-ProRule" id="PRU00339"/>
    </source>
</evidence>
<protein>
    <submittedName>
        <fullName evidence="5">Protein contains FOG: TPR repeat</fullName>
    </submittedName>
</protein>
<feature type="transmembrane region" description="Helical" evidence="4">
    <location>
        <begin position="206"/>
        <end position="223"/>
    </location>
</feature>
<dbReference type="InterPro" id="IPR011990">
    <property type="entry name" value="TPR-like_helical_dom_sf"/>
</dbReference>
<feature type="transmembrane region" description="Helical" evidence="4">
    <location>
        <begin position="94"/>
        <end position="117"/>
    </location>
</feature>
<dbReference type="Proteomes" id="UP000032309">
    <property type="component" value="Unassembled WGS sequence"/>
</dbReference>
<feature type="transmembrane region" description="Helical" evidence="4">
    <location>
        <begin position="275"/>
        <end position="292"/>
    </location>
</feature>
<evidence type="ECO:0000256" key="2">
    <source>
        <dbReference type="ARBA" id="ARBA00022803"/>
    </source>
</evidence>
<feature type="transmembrane region" description="Helical" evidence="4">
    <location>
        <begin position="313"/>
        <end position="336"/>
    </location>
</feature>
<feature type="repeat" description="TPR" evidence="3">
    <location>
        <begin position="721"/>
        <end position="754"/>
    </location>
</feature>
<dbReference type="EMBL" id="BAFN01000001">
    <property type="protein sequence ID" value="GAN33445.1"/>
    <property type="molecule type" value="Genomic_DNA"/>
</dbReference>
<feature type="transmembrane region" description="Helical" evidence="4">
    <location>
        <begin position="471"/>
        <end position="489"/>
    </location>
</feature>
<feature type="transmembrane region" description="Helical" evidence="4">
    <location>
        <begin position="244"/>
        <end position="269"/>
    </location>
</feature>
<feature type="transmembrane region" description="Helical" evidence="4">
    <location>
        <begin position="419"/>
        <end position="440"/>
    </location>
</feature>
<accession>A0ABQ0JXK0</accession>
<evidence type="ECO:0000313" key="6">
    <source>
        <dbReference type="Proteomes" id="UP000032309"/>
    </source>
</evidence>
<evidence type="ECO:0000313" key="5">
    <source>
        <dbReference type="EMBL" id="GAN33445.1"/>
    </source>
</evidence>
<gene>
    <name evidence="5" type="ORF">BROSI_A1967</name>
</gene>
<dbReference type="PANTHER" id="PTHR44227:SF3">
    <property type="entry name" value="PROTEIN O-MANNOSYL-TRANSFERASE TMTC4"/>
    <property type="match status" value="1"/>
</dbReference>
<feature type="repeat" description="TPR" evidence="3">
    <location>
        <begin position="755"/>
        <end position="788"/>
    </location>
</feature>
<organism evidence="5 6">
    <name type="scientific">Candidatus Brocadia sinica JPN1</name>
    <dbReference type="NCBI Taxonomy" id="1197129"/>
    <lineage>
        <taxon>Bacteria</taxon>
        <taxon>Pseudomonadati</taxon>
        <taxon>Planctomycetota</taxon>
        <taxon>Candidatus Brocadiia</taxon>
        <taxon>Candidatus Brocadiales</taxon>
        <taxon>Candidatus Brocadiaceae</taxon>
        <taxon>Candidatus Brocadia</taxon>
    </lineage>
</organism>
<dbReference type="SMART" id="SM00028">
    <property type="entry name" value="TPR"/>
    <property type="match status" value="9"/>
</dbReference>
<proteinExistence type="predicted"/>
<keyword evidence="2 3" id="KW-0802">TPR repeat</keyword>
<reference evidence="6" key="1">
    <citation type="journal article" date="2015" name="Genome Announc.">
        <title>Draft Genome Sequence of an Anaerobic Ammonium-Oxidizing Bacterium, "Candidatus Brocadia sinica".</title>
        <authorList>
            <person name="Oshiki M."/>
            <person name="Shinyako-Hata K."/>
            <person name="Satoh H."/>
            <person name="Okabe S."/>
        </authorList>
    </citation>
    <scope>NUCLEOTIDE SEQUENCE [LARGE SCALE GENOMIC DNA]</scope>
    <source>
        <strain evidence="6">JPN1</strain>
    </source>
</reference>
<dbReference type="Pfam" id="PF00515">
    <property type="entry name" value="TPR_1"/>
    <property type="match status" value="1"/>
</dbReference>
<feature type="transmembrane region" description="Helical" evidence="4">
    <location>
        <begin position="9"/>
        <end position="28"/>
    </location>
</feature>
<sequence>MKKAYQNNLYLQNITIPIIVVLTIITYLNCLPNQFVYDDTSTIVENRLIKDWGNFHDLITHDYFKYSGELTYRPLVTLSYFIDYFLWHMNPMGYHMVNVVLHTLNVMLIYFLVLLLFRQYSTYKTPYSHNQLPSPSQGRMKRKVCQQTFQSLPCKGNTTGEKKLAPKTQPRLDQISYACLASLTCMLFAVHPISSEVVNVISYREDLITTAFSIVSFLLYLLYRERKGTQTSLCDLLKIADSGGFSLSGHFHTGTVFLCAGAMAAYFFALLSKESAIVLPALIFFFDLLFNARIRENVRLPLYFAVYKTVSKIIRSPFFLGYIGISLVYLTIRFFIFHNPQEKIVYPEGSFFVNMLTMTKVLGRYMSNIFLPLNLNADYHVLYLKTPLTLSFIIPLFVLISIVIIAIRLREKRHHYRIMIFATLWFFISVLPVMNIIPLANVMADRYLYLPILGFCLFLSTTLLQLKISIIKYPVIISLMIFYIVVTVTRNNVWRDEFTLWYNSSQSPLCSFTTYNNLGTQYNKKGYPDAALLCYQKALQKAREVGFAQYATVYYNMGNVYEKKNLLNQAVTAYKKAIQIKPDYQQAHNNLGKVYFVLNRYDDAIAEYNNAIAIDPNFAYAYNNLGVLYNKLGRQEDAVIAYKKALSLDPQYGDAYYNLGNIYETREQYDLALEVYQTALKVDPSQVYVHNNLGTIYDKKGRLEDAIAEYNHAIRLDSAYPYSYNNLGASLIKKGDRNGALASFQKAVDLLPDQPDFHFNIGYALLQKGDLKNALKEFEMTLKLAPTHTEALFCMGTIYSRRGEKEKAIKSWQGVLRLNPNHAKAKQYLDDFR</sequence>
<feature type="transmembrane region" description="Helical" evidence="4">
    <location>
        <begin position="175"/>
        <end position="194"/>
    </location>
</feature>
<name>A0ABQ0JXK0_9BACT</name>
<dbReference type="RefSeq" id="WP_052563489.1">
    <property type="nucleotide sequence ID" value="NZ_BAFN01000001.1"/>
</dbReference>
<feature type="repeat" description="TPR" evidence="3">
    <location>
        <begin position="687"/>
        <end position="720"/>
    </location>
</feature>
<comment type="caution">
    <text evidence="5">The sequence shown here is derived from an EMBL/GenBank/DDBJ whole genome shotgun (WGS) entry which is preliminary data.</text>
</comment>
<keyword evidence="4" id="KW-0472">Membrane</keyword>
<feature type="repeat" description="TPR" evidence="3">
    <location>
        <begin position="619"/>
        <end position="652"/>
    </location>
</feature>
<feature type="repeat" description="TPR" evidence="3">
    <location>
        <begin position="585"/>
        <end position="618"/>
    </location>
</feature>
<keyword evidence="4" id="KW-0812">Transmembrane</keyword>
<dbReference type="SUPFAM" id="SSF48452">
    <property type="entry name" value="TPR-like"/>
    <property type="match status" value="2"/>
</dbReference>
<feature type="repeat" description="TPR" evidence="3">
    <location>
        <begin position="551"/>
        <end position="584"/>
    </location>
</feature>
<feature type="transmembrane region" description="Helical" evidence="4">
    <location>
        <begin position="446"/>
        <end position="464"/>
    </location>
</feature>
<dbReference type="Pfam" id="PF13181">
    <property type="entry name" value="TPR_8"/>
    <property type="match status" value="1"/>
</dbReference>
<evidence type="ECO:0000256" key="4">
    <source>
        <dbReference type="SAM" id="Phobius"/>
    </source>
</evidence>
<feature type="transmembrane region" description="Helical" evidence="4">
    <location>
        <begin position="388"/>
        <end position="407"/>
    </location>
</feature>
<dbReference type="PROSITE" id="PS50293">
    <property type="entry name" value="TPR_REGION"/>
    <property type="match status" value="5"/>
</dbReference>
<keyword evidence="4" id="KW-1133">Transmembrane helix</keyword>
<dbReference type="Pfam" id="PF13414">
    <property type="entry name" value="TPR_11"/>
    <property type="match status" value="2"/>
</dbReference>
<dbReference type="Gene3D" id="1.25.40.10">
    <property type="entry name" value="Tetratricopeptide repeat domain"/>
    <property type="match status" value="4"/>
</dbReference>
<dbReference type="Pfam" id="PF13424">
    <property type="entry name" value="TPR_12"/>
    <property type="match status" value="1"/>
</dbReference>
<evidence type="ECO:0000256" key="1">
    <source>
        <dbReference type="ARBA" id="ARBA00022737"/>
    </source>
</evidence>
<dbReference type="InterPro" id="IPR019734">
    <property type="entry name" value="TPR_rpt"/>
</dbReference>
<dbReference type="InterPro" id="IPR052346">
    <property type="entry name" value="O-mannosyl-transferase_TMTC"/>
</dbReference>
<dbReference type="PANTHER" id="PTHR44227">
    <property type="match status" value="1"/>
</dbReference>
<keyword evidence="1" id="KW-0677">Repeat</keyword>
<keyword evidence="6" id="KW-1185">Reference proteome</keyword>
<feature type="repeat" description="TPR" evidence="3">
    <location>
        <begin position="653"/>
        <end position="686"/>
    </location>
</feature>
<feature type="repeat" description="TPR" evidence="3">
    <location>
        <begin position="789"/>
        <end position="822"/>
    </location>
</feature>
<dbReference type="PROSITE" id="PS50005">
    <property type="entry name" value="TPR"/>
    <property type="match status" value="8"/>
</dbReference>